<dbReference type="GO" id="GO:0005789">
    <property type="term" value="C:endoplasmic reticulum membrane"/>
    <property type="evidence" value="ECO:0007669"/>
    <property type="project" value="UniProtKB-SubCell"/>
</dbReference>
<evidence type="ECO:0000256" key="4">
    <source>
        <dbReference type="ARBA" id="ARBA00022824"/>
    </source>
</evidence>
<dbReference type="RefSeq" id="XP_002172038.1">
    <property type="nucleotide sequence ID" value="XM_002172002.2"/>
</dbReference>
<dbReference type="HOGENOM" id="CLU_963648_0_0_1"/>
<keyword evidence="11" id="KW-1185">Reference proteome</keyword>
<evidence type="ECO:0000256" key="2">
    <source>
        <dbReference type="ARBA" id="ARBA00007475"/>
    </source>
</evidence>
<evidence type="ECO:0000256" key="8">
    <source>
        <dbReference type="SAM" id="Phobius"/>
    </source>
</evidence>
<dbReference type="JaponicusDB" id="SJAG_00770">
    <property type="gene designation" value="ins1"/>
</dbReference>
<name>B6JWJ4_SCHJY</name>
<dbReference type="GO" id="GO:0016126">
    <property type="term" value="P:sterol biosynthetic process"/>
    <property type="evidence" value="ECO:0000318"/>
    <property type="project" value="GO_Central"/>
</dbReference>
<evidence type="ECO:0000256" key="7">
    <source>
        <dbReference type="SAM" id="MobiDB-lite"/>
    </source>
</evidence>
<evidence type="ECO:0000256" key="5">
    <source>
        <dbReference type="ARBA" id="ARBA00022989"/>
    </source>
</evidence>
<organism evidence="9 11">
    <name type="scientific">Schizosaccharomyces japonicus (strain yFS275 / FY16936)</name>
    <name type="common">Fission yeast</name>
    <dbReference type="NCBI Taxonomy" id="402676"/>
    <lineage>
        <taxon>Eukaryota</taxon>
        <taxon>Fungi</taxon>
        <taxon>Dikarya</taxon>
        <taxon>Ascomycota</taxon>
        <taxon>Taphrinomycotina</taxon>
        <taxon>Schizosaccharomycetes</taxon>
        <taxon>Schizosaccharomycetales</taxon>
        <taxon>Schizosaccharomycetaceae</taxon>
        <taxon>Schizosaccharomyces</taxon>
    </lineage>
</organism>
<dbReference type="OrthoDB" id="205546at2759"/>
<comment type="subcellular location">
    <subcellularLocation>
        <location evidence="1">Endoplasmic reticulum membrane</location>
        <topology evidence="1">Multi-pass membrane protein</topology>
    </subcellularLocation>
</comment>
<dbReference type="STRING" id="402676.B6JWJ4"/>
<dbReference type="eggNOG" id="KOG4363">
    <property type="taxonomic scope" value="Eukaryota"/>
</dbReference>
<reference evidence="9 11" key="1">
    <citation type="journal article" date="2011" name="Science">
        <title>Comparative functional genomics of the fission yeasts.</title>
        <authorList>
            <person name="Rhind N."/>
            <person name="Chen Z."/>
            <person name="Yassour M."/>
            <person name="Thompson D.A."/>
            <person name="Haas B.J."/>
            <person name="Habib N."/>
            <person name="Wapinski I."/>
            <person name="Roy S."/>
            <person name="Lin M.F."/>
            <person name="Heiman D.I."/>
            <person name="Young S.K."/>
            <person name="Furuya K."/>
            <person name="Guo Y."/>
            <person name="Pidoux A."/>
            <person name="Chen H.M."/>
            <person name="Robbertse B."/>
            <person name="Goldberg J.M."/>
            <person name="Aoki K."/>
            <person name="Bayne E.H."/>
            <person name="Berlin A.M."/>
            <person name="Desjardins C.A."/>
            <person name="Dobbs E."/>
            <person name="Dukaj L."/>
            <person name="Fan L."/>
            <person name="FitzGerald M.G."/>
            <person name="French C."/>
            <person name="Gujja S."/>
            <person name="Hansen K."/>
            <person name="Keifenheim D."/>
            <person name="Levin J.Z."/>
            <person name="Mosher R.A."/>
            <person name="Mueller C.A."/>
            <person name="Pfiffner J."/>
            <person name="Priest M."/>
            <person name="Russ C."/>
            <person name="Smialowska A."/>
            <person name="Swoboda P."/>
            <person name="Sykes S.M."/>
            <person name="Vaughn M."/>
            <person name="Vengrova S."/>
            <person name="Yoder R."/>
            <person name="Zeng Q."/>
            <person name="Allshire R."/>
            <person name="Baulcombe D."/>
            <person name="Birren B.W."/>
            <person name="Brown W."/>
            <person name="Ekwall K."/>
            <person name="Kellis M."/>
            <person name="Leatherwood J."/>
            <person name="Levin H."/>
            <person name="Margalit H."/>
            <person name="Martienssen R."/>
            <person name="Nieduszynski C.A."/>
            <person name="Spatafora J.W."/>
            <person name="Friedman N."/>
            <person name="Dalgaard J.Z."/>
            <person name="Baumann P."/>
            <person name="Niki H."/>
            <person name="Regev A."/>
            <person name="Nusbaum C."/>
        </authorList>
    </citation>
    <scope>NUCLEOTIDE SEQUENCE [LARGE SCALE GENOMIC DNA]</scope>
    <source>
        <strain evidence="11">yFS275 / FY16936</strain>
    </source>
</reference>
<dbReference type="GO" id="GO:0005783">
    <property type="term" value="C:endoplasmic reticulum"/>
    <property type="evidence" value="ECO:0000318"/>
    <property type="project" value="GO_Central"/>
</dbReference>
<gene>
    <name evidence="10" type="primary">ins1</name>
    <name evidence="9" type="ORF">SJAG_00770</name>
</gene>
<feature type="region of interest" description="Disordered" evidence="7">
    <location>
        <begin position="54"/>
        <end position="104"/>
    </location>
</feature>
<dbReference type="Pfam" id="PF07281">
    <property type="entry name" value="INSIG"/>
    <property type="match status" value="1"/>
</dbReference>
<feature type="transmembrane region" description="Helical" evidence="8">
    <location>
        <begin position="244"/>
        <end position="261"/>
    </location>
</feature>
<feature type="transmembrane region" description="Helical" evidence="8">
    <location>
        <begin position="159"/>
        <end position="176"/>
    </location>
</feature>
<evidence type="ECO:0000256" key="6">
    <source>
        <dbReference type="ARBA" id="ARBA00023136"/>
    </source>
</evidence>
<evidence type="ECO:0000313" key="9">
    <source>
        <dbReference type="EMBL" id="EEB05745.1"/>
    </source>
</evidence>
<dbReference type="EMBL" id="KE651166">
    <property type="protein sequence ID" value="EEB05745.1"/>
    <property type="molecule type" value="Genomic_DNA"/>
</dbReference>
<feature type="transmembrane region" description="Helical" evidence="8">
    <location>
        <begin position="117"/>
        <end position="139"/>
    </location>
</feature>
<accession>B6JWJ4</accession>
<dbReference type="OMA" id="WIPMILF"/>
<feature type="compositionally biased region" description="Polar residues" evidence="7">
    <location>
        <begin position="68"/>
        <end position="77"/>
    </location>
</feature>
<dbReference type="InterPro" id="IPR025929">
    <property type="entry name" value="INSIG_fam"/>
</dbReference>
<dbReference type="AlphaFoldDB" id="B6JWJ4"/>
<dbReference type="PANTHER" id="PTHR15301">
    <property type="entry name" value="INSULIN-INDUCED GENE 1"/>
    <property type="match status" value="1"/>
</dbReference>
<evidence type="ECO:0000313" key="10">
    <source>
        <dbReference type="JaponicusDB" id="SJAG_00770"/>
    </source>
</evidence>
<dbReference type="PANTHER" id="PTHR15301:SF3">
    <property type="entry name" value="PROTEIN NSG1-RELATED"/>
    <property type="match status" value="1"/>
</dbReference>
<feature type="transmembrane region" description="Helical" evidence="8">
    <location>
        <begin position="281"/>
        <end position="300"/>
    </location>
</feature>
<sequence>MSGIVRPRPRYAEGFQNRDSNPIRKTASVLSLSSLSNSGSTLWGLFERFRLESDDEDDSSGECPSPEGSTNVASSTMNDRGRVDGRVNGNGHTSSLDQRPIPHSPAAVSRSTVRFRVLGVIIVMFLGWSFTYLAEKLLLEARLPGLRFTVHSQQYKPHWSLLFGFAAILVGFSFPYADRLSHNGHRLVARPFEWNLIVRSIMALSFVLIGLKRCLGTDVKQTAIGFAVNALSVWFIFDHTKTGFVMSSFFSSLGTFLYTAFVEVNLSQGESIHISKSLRYWLPSIIFFACTVIGNVGRLVF</sequence>
<keyword evidence="5 8" id="KW-1133">Transmembrane helix</keyword>
<keyword evidence="4" id="KW-0256">Endoplasmic reticulum</keyword>
<protein>
    <submittedName>
        <fullName evidence="9">INSIG domain-containing protein</fullName>
    </submittedName>
</protein>
<evidence type="ECO:0000256" key="3">
    <source>
        <dbReference type="ARBA" id="ARBA00022692"/>
    </source>
</evidence>
<keyword evidence="6 8" id="KW-0472">Membrane</keyword>
<dbReference type="GeneID" id="7052186"/>
<comment type="similarity">
    <text evidence="2">Belongs to the INSIG family.</text>
</comment>
<dbReference type="VEuPathDB" id="FungiDB:SJAG_00770"/>
<evidence type="ECO:0000256" key="1">
    <source>
        <dbReference type="ARBA" id="ARBA00004477"/>
    </source>
</evidence>
<proteinExistence type="inferred from homology"/>
<dbReference type="Proteomes" id="UP000001744">
    <property type="component" value="Unassembled WGS sequence"/>
</dbReference>
<keyword evidence="3 8" id="KW-0812">Transmembrane</keyword>
<evidence type="ECO:0000313" key="11">
    <source>
        <dbReference type="Proteomes" id="UP000001744"/>
    </source>
</evidence>